<dbReference type="InterPro" id="IPR007219">
    <property type="entry name" value="XnlR_reg_dom"/>
</dbReference>
<comment type="caution">
    <text evidence="7">The sequence shown here is derived from an EMBL/GenBank/DDBJ whole genome shotgun (WGS) entry which is preliminary data.</text>
</comment>
<proteinExistence type="predicted"/>
<feature type="domain" description="Xylanolytic transcriptional activator regulatory" evidence="6">
    <location>
        <begin position="84"/>
        <end position="171"/>
    </location>
</feature>
<dbReference type="GO" id="GO:0008270">
    <property type="term" value="F:zinc ion binding"/>
    <property type="evidence" value="ECO:0007669"/>
    <property type="project" value="InterPro"/>
</dbReference>
<dbReference type="RefSeq" id="XP_044655543.1">
    <property type="nucleotide sequence ID" value="XM_044799608.1"/>
</dbReference>
<evidence type="ECO:0000256" key="1">
    <source>
        <dbReference type="ARBA" id="ARBA00004123"/>
    </source>
</evidence>
<dbReference type="AlphaFoldDB" id="A0A9P3FB94"/>
<evidence type="ECO:0000256" key="2">
    <source>
        <dbReference type="ARBA" id="ARBA00022723"/>
    </source>
</evidence>
<keyword evidence="2" id="KW-0479">Metal-binding</keyword>
<dbReference type="GO" id="GO:0000981">
    <property type="term" value="F:DNA-binding transcription factor activity, RNA polymerase II-specific"/>
    <property type="evidence" value="ECO:0007669"/>
    <property type="project" value="InterPro"/>
</dbReference>
<evidence type="ECO:0000313" key="7">
    <source>
        <dbReference type="EMBL" id="GIZ41056.1"/>
    </source>
</evidence>
<evidence type="ECO:0000256" key="3">
    <source>
        <dbReference type="ARBA" id="ARBA00023015"/>
    </source>
</evidence>
<evidence type="ECO:0000259" key="6">
    <source>
        <dbReference type="SMART" id="SM00906"/>
    </source>
</evidence>
<evidence type="ECO:0000313" key="8">
    <source>
        <dbReference type="Proteomes" id="UP000825890"/>
    </source>
</evidence>
<keyword evidence="3" id="KW-0805">Transcription regulation</keyword>
<evidence type="ECO:0000256" key="4">
    <source>
        <dbReference type="ARBA" id="ARBA00023163"/>
    </source>
</evidence>
<evidence type="ECO:0000256" key="5">
    <source>
        <dbReference type="ARBA" id="ARBA00023242"/>
    </source>
</evidence>
<dbReference type="CDD" id="cd12148">
    <property type="entry name" value="fungal_TF_MHR"/>
    <property type="match status" value="1"/>
</dbReference>
<sequence length="500" mass="56374">MIHQGRFSQDSSVVGEREAIRTLQHAMTAAAAKFVLGYTSTFESKEDLRRRIFESAIARSSLAALQALIILAFDDLGSGNVDRAWQTLGFLTKTTIYMQLSQEPDDNSGHPFCQPFRPLSSTDDFTTNEERRRIFWVAFLLERCCAVTTGWAASSCTDDIHRRLPCDGHLRKQEPAIAPYFGTWDKCRSTLELSTIGALAYNIEATDSMSRVMSYVLQSRVDVRDAGQITAWLSRFKELDSRLVHWKFLLPQKWRANPNMTRHVPLMDPNLTTAHLTHNATMILLHQVIAYAPSHWHFRNRLPVKCSVDACYSASVEIASIADKYMNRSLAESPLSSTCGFCLFVAARILLIWWQSDDSHGLPAEFWSILRSLGEMSKRWIGLAAPDMKQNVFARYAMRLRELHDICISNQSYQIDVMGWALEANQEFSVSESIANMNNIPTQPAGSDLNNTPSAEPFAADFDAISGLMLDQDFFDMDRVIAFDDGMMFAATLDTASAIW</sequence>
<dbReference type="GO" id="GO:0006351">
    <property type="term" value="P:DNA-templated transcription"/>
    <property type="evidence" value="ECO:0007669"/>
    <property type="project" value="InterPro"/>
</dbReference>
<dbReference type="GO" id="GO:0003677">
    <property type="term" value="F:DNA binding"/>
    <property type="evidence" value="ECO:0007669"/>
    <property type="project" value="InterPro"/>
</dbReference>
<dbReference type="PANTHER" id="PTHR47338:SF23">
    <property type="entry name" value="ZN(II)2CYS6 TRANSCRIPTION FACTOR (EUROFUNG)"/>
    <property type="match status" value="1"/>
</dbReference>
<comment type="subcellular location">
    <subcellularLocation>
        <location evidence="1">Nucleus</location>
    </subcellularLocation>
</comment>
<dbReference type="EMBL" id="BOLY01000002">
    <property type="protein sequence ID" value="GIZ41056.1"/>
    <property type="molecule type" value="Genomic_DNA"/>
</dbReference>
<dbReference type="InterPro" id="IPR050815">
    <property type="entry name" value="TF_fung"/>
</dbReference>
<dbReference type="OrthoDB" id="4456959at2759"/>
<reference evidence="7 8" key="1">
    <citation type="submission" date="2021-01" db="EMBL/GenBank/DDBJ databases">
        <title>Cercospora kikuchii MAFF 305040 whole genome shotgun sequence.</title>
        <authorList>
            <person name="Kashiwa T."/>
            <person name="Suzuki T."/>
        </authorList>
    </citation>
    <scope>NUCLEOTIDE SEQUENCE [LARGE SCALE GENOMIC DNA]</scope>
    <source>
        <strain evidence="7 8">MAFF 305040</strain>
    </source>
</reference>
<dbReference type="GO" id="GO:0005634">
    <property type="term" value="C:nucleus"/>
    <property type="evidence" value="ECO:0007669"/>
    <property type="project" value="UniProtKB-SubCell"/>
</dbReference>
<dbReference type="PANTHER" id="PTHR47338">
    <property type="entry name" value="ZN(II)2CYS6 TRANSCRIPTION FACTOR (EUROFUNG)-RELATED"/>
    <property type="match status" value="1"/>
</dbReference>
<dbReference type="SMART" id="SM00906">
    <property type="entry name" value="Fungal_trans"/>
    <property type="match status" value="1"/>
</dbReference>
<organism evidence="7 8">
    <name type="scientific">Cercospora kikuchii</name>
    <dbReference type="NCBI Taxonomy" id="84275"/>
    <lineage>
        <taxon>Eukaryota</taxon>
        <taxon>Fungi</taxon>
        <taxon>Dikarya</taxon>
        <taxon>Ascomycota</taxon>
        <taxon>Pezizomycotina</taxon>
        <taxon>Dothideomycetes</taxon>
        <taxon>Dothideomycetidae</taxon>
        <taxon>Mycosphaerellales</taxon>
        <taxon>Mycosphaerellaceae</taxon>
        <taxon>Cercospora</taxon>
    </lineage>
</organism>
<keyword evidence="8" id="KW-1185">Reference proteome</keyword>
<keyword evidence="4" id="KW-0804">Transcription</keyword>
<gene>
    <name evidence="7" type="ORF">CKM354_000437300</name>
</gene>
<dbReference type="Proteomes" id="UP000825890">
    <property type="component" value="Unassembled WGS sequence"/>
</dbReference>
<protein>
    <recommendedName>
        <fullName evidence="6">Xylanolytic transcriptional activator regulatory domain-containing protein</fullName>
    </recommendedName>
</protein>
<accession>A0A9P3FB94</accession>
<dbReference type="Pfam" id="PF04082">
    <property type="entry name" value="Fungal_trans"/>
    <property type="match status" value="1"/>
</dbReference>
<keyword evidence="5" id="KW-0539">Nucleus</keyword>
<dbReference type="GeneID" id="68289948"/>
<name>A0A9P3FB94_9PEZI</name>